<dbReference type="STRING" id="1724.GCA_001044175_01149"/>
<name>A0A2A9DRB2_9CORY</name>
<evidence type="ECO:0000259" key="3">
    <source>
        <dbReference type="Pfam" id="PF09186"/>
    </source>
</evidence>
<dbReference type="Pfam" id="PF09186">
    <property type="entry name" value="DUF1949"/>
    <property type="match status" value="1"/>
</dbReference>
<dbReference type="GO" id="GO:0006446">
    <property type="term" value="P:regulation of translational initiation"/>
    <property type="evidence" value="ECO:0007669"/>
    <property type="project" value="TreeGrafter"/>
</dbReference>
<dbReference type="OrthoDB" id="9813771at2"/>
<comment type="similarity">
    <text evidence="1">Belongs to the IMPACT family.</text>
</comment>
<dbReference type="Pfam" id="PF01205">
    <property type="entry name" value="Impact_N"/>
    <property type="match status" value="1"/>
</dbReference>
<dbReference type="InterPro" id="IPR015269">
    <property type="entry name" value="UPF0029_Impact_C"/>
</dbReference>
<evidence type="ECO:0000259" key="2">
    <source>
        <dbReference type="Pfam" id="PF01205"/>
    </source>
</evidence>
<dbReference type="InterPro" id="IPR015796">
    <property type="entry name" value="Impact_YigZ-like"/>
</dbReference>
<evidence type="ECO:0000313" key="4">
    <source>
        <dbReference type="EMBL" id="PFG28440.1"/>
    </source>
</evidence>
<proteinExistence type="inferred from homology"/>
<accession>A0A2A9DRB2</accession>
<dbReference type="Gene3D" id="3.30.230.30">
    <property type="entry name" value="Impact, N-terminal domain"/>
    <property type="match status" value="1"/>
</dbReference>
<gene>
    <name evidence="4" type="ORF">ATK06_1551</name>
</gene>
<reference evidence="4 5" key="1">
    <citation type="submission" date="2017-10" db="EMBL/GenBank/DDBJ databases">
        <title>Sequencing the genomes of 1000 actinobacteria strains.</title>
        <authorList>
            <person name="Klenk H.-P."/>
        </authorList>
    </citation>
    <scope>NUCLEOTIDE SEQUENCE [LARGE SCALE GENOMIC DNA]</scope>
    <source>
        <strain evidence="4 5">DSM 20688</strain>
    </source>
</reference>
<protein>
    <submittedName>
        <fullName evidence="4">Putative YigZ family protein</fullName>
    </submittedName>
</protein>
<dbReference type="InterPro" id="IPR001498">
    <property type="entry name" value="Impact_N"/>
</dbReference>
<dbReference type="InterPro" id="IPR020568">
    <property type="entry name" value="Ribosomal_Su5_D2-typ_SF"/>
</dbReference>
<dbReference type="AlphaFoldDB" id="A0A2A9DRB2"/>
<organism evidence="4 5">
    <name type="scientific">Corynebacterium renale</name>
    <dbReference type="NCBI Taxonomy" id="1724"/>
    <lineage>
        <taxon>Bacteria</taxon>
        <taxon>Bacillati</taxon>
        <taxon>Actinomycetota</taxon>
        <taxon>Actinomycetes</taxon>
        <taxon>Mycobacteriales</taxon>
        <taxon>Corynebacteriaceae</taxon>
        <taxon>Corynebacterium</taxon>
    </lineage>
</organism>
<dbReference type="InterPro" id="IPR020569">
    <property type="entry name" value="UPF0029_Impact_CS"/>
</dbReference>
<feature type="domain" description="Impact N-terminal" evidence="2">
    <location>
        <begin position="20"/>
        <end position="126"/>
    </location>
</feature>
<dbReference type="PANTHER" id="PTHR16301:SF20">
    <property type="entry name" value="IMPACT FAMILY MEMBER YIGZ"/>
    <property type="match status" value="1"/>
</dbReference>
<dbReference type="Proteomes" id="UP000221653">
    <property type="component" value="Unassembled WGS sequence"/>
</dbReference>
<sequence length="215" mass="23016">MTSYQLPAPEITFTDEVEIKRSRFITFIRRVSNSEEARAFIHEIKGEYPDARHHCSAFIHHVEDALPVERSSDDGEPSGTAGAPMLEQLKGSGMLDIAAVVVRYFGGIKLGAGGLVHAYSNAVGDTLPKVTRYVRAQKELAQTSAPHAAAGKLEADIRARGITVTDVSYGAAVTITMATEPGSFDVLEDTLAALTAGQATLKRAGTAWVEYPAVD</sequence>
<keyword evidence="5" id="KW-1185">Reference proteome</keyword>
<dbReference type="SUPFAM" id="SSF54211">
    <property type="entry name" value="Ribosomal protein S5 domain 2-like"/>
    <property type="match status" value="1"/>
</dbReference>
<evidence type="ECO:0000256" key="1">
    <source>
        <dbReference type="ARBA" id="ARBA00007665"/>
    </source>
</evidence>
<dbReference type="EMBL" id="PDJF01000001">
    <property type="protein sequence ID" value="PFG28440.1"/>
    <property type="molecule type" value="Genomic_DNA"/>
</dbReference>
<dbReference type="GO" id="GO:0005737">
    <property type="term" value="C:cytoplasm"/>
    <property type="evidence" value="ECO:0007669"/>
    <property type="project" value="TreeGrafter"/>
</dbReference>
<dbReference type="NCBIfam" id="TIGR00257">
    <property type="entry name" value="IMPACT_YIGZ"/>
    <property type="match status" value="1"/>
</dbReference>
<dbReference type="SUPFAM" id="SSF54980">
    <property type="entry name" value="EF-G C-terminal domain-like"/>
    <property type="match status" value="1"/>
</dbReference>
<comment type="caution">
    <text evidence="4">The sequence shown here is derived from an EMBL/GenBank/DDBJ whole genome shotgun (WGS) entry which is preliminary data.</text>
</comment>
<feature type="domain" description="UPF0029" evidence="3">
    <location>
        <begin position="145"/>
        <end position="198"/>
    </location>
</feature>
<evidence type="ECO:0000313" key="5">
    <source>
        <dbReference type="Proteomes" id="UP000221653"/>
    </source>
</evidence>
<dbReference type="PROSITE" id="PS00910">
    <property type="entry name" value="UPF0029"/>
    <property type="match status" value="1"/>
</dbReference>
<dbReference type="RefSeq" id="WP_048379325.1">
    <property type="nucleotide sequence ID" value="NZ_LDYE01000003.1"/>
</dbReference>
<dbReference type="PANTHER" id="PTHR16301">
    <property type="entry name" value="IMPACT-RELATED"/>
    <property type="match status" value="1"/>
</dbReference>
<dbReference type="InterPro" id="IPR035647">
    <property type="entry name" value="EFG_III/V"/>
</dbReference>
<dbReference type="InterPro" id="IPR036956">
    <property type="entry name" value="Impact_N_sf"/>
</dbReference>
<dbReference type="InterPro" id="IPR023582">
    <property type="entry name" value="Impact"/>
</dbReference>